<evidence type="ECO:0000313" key="2">
    <source>
        <dbReference type="Proteomes" id="UP000585474"/>
    </source>
</evidence>
<keyword evidence="2" id="KW-1185">Reference proteome</keyword>
<comment type="caution">
    <text evidence="1">The sequence shown here is derived from an EMBL/GenBank/DDBJ whole genome shotgun (WGS) entry which is preliminary data.</text>
</comment>
<name>A0A7J0F1H8_9ERIC</name>
<gene>
    <name evidence="1" type="ORF">Acr_08g0007220</name>
</gene>
<dbReference type="AlphaFoldDB" id="A0A7J0F1H8"/>
<organism evidence="1 2">
    <name type="scientific">Actinidia rufa</name>
    <dbReference type="NCBI Taxonomy" id="165716"/>
    <lineage>
        <taxon>Eukaryota</taxon>
        <taxon>Viridiplantae</taxon>
        <taxon>Streptophyta</taxon>
        <taxon>Embryophyta</taxon>
        <taxon>Tracheophyta</taxon>
        <taxon>Spermatophyta</taxon>
        <taxon>Magnoliopsida</taxon>
        <taxon>eudicotyledons</taxon>
        <taxon>Gunneridae</taxon>
        <taxon>Pentapetalae</taxon>
        <taxon>asterids</taxon>
        <taxon>Ericales</taxon>
        <taxon>Actinidiaceae</taxon>
        <taxon>Actinidia</taxon>
    </lineage>
</organism>
<dbReference type="PANTHER" id="PTHR33978">
    <property type="entry name" value="SERINE/THREONINE-KINASE"/>
    <property type="match status" value="1"/>
</dbReference>
<dbReference type="PANTHER" id="PTHR33978:SF18">
    <property type="entry name" value="OS01G0656300 PROTEIN"/>
    <property type="match status" value="1"/>
</dbReference>
<proteinExistence type="predicted"/>
<dbReference type="EMBL" id="BJWL01000008">
    <property type="protein sequence ID" value="GFY92326.1"/>
    <property type="molecule type" value="Genomic_DNA"/>
</dbReference>
<dbReference type="Proteomes" id="UP000585474">
    <property type="component" value="Unassembled WGS sequence"/>
</dbReference>
<sequence>MSKREGSNEVKEEDEAKKIWDCGSPLYDSHELVSLGHAIDRHIMALPSLGGSTTLTNQLSLSSNFIPSTEDEKASRRAKGSSIVSFFTDFLGKRKRKRKRRVNEERVEKPKKVKFGFYGILNRIGSWRK</sequence>
<evidence type="ECO:0000313" key="1">
    <source>
        <dbReference type="EMBL" id="GFY92326.1"/>
    </source>
</evidence>
<dbReference type="OrthoDB" id="690771at2759"/>
<protein>
    <submittedName>
        <fullName evidence="1">Uncharacterized protein</fullName>
    </submittedName>
</protein>
<accession>A0A7J0F1H8</accession>
<reference evidence="1 2" key="1">
    <citation type="submission" date="2019-07" db="EMBL/GenBank/DDBJ databases">
        <title>De Novo Assembly of kiwifruit Actinidia rufa.</title>
        <authorList>
            <person name="Sugita-Konishi S."/>
            <person name="Sato K."/>
            <person name="Mori E."/>
            <person name="Abe Y."/>
            <person name="Kisaki G."/>
            <person name="Hamano K."/>
            <person name="Suezawa K."/>
            <person name="Otani M."/>
            <person name="Fukuda T."/>
            <person name="Manabe T."/>
            <person name="Gomi K."/>
            <person name="Tabuchi M."/>
            <person name="Akimitsu K."/>
            <person name="Kataoka I."/>
        </authorList>
    </citation>
    <scope>NUCLEOTIDE SEQUENCE [LARGE SCALE GENOMIC DNA]</scope>
    <source>
        <strain evidence="2">cv. Fuchu</strain>
    </source>
</reference>